<dbReference type="InParanoid" id="A7TRZ6"/>
<feature type="compositionally biased region" description="Low complexity" evidence="10">
    <location>
        <begin position="392"/>
        <end position="426"/>
    </location>
</feature>
<accession>A7TRZ6</accession>
<keyword evidence="7" id="KW-0539">Nucleus</keyword>
<dbReference type="SMART" id="SM00355">
    <property type="entry name" value="ZnF_C2H2"/>
    <property type="match status" value="3"/>
</dbReference>
<keyword evidence="5 9" id="KW-0863">Zinc-finger</keyword>
<dbReference type="Gene3D" id="3.30.160.60">
    <property type="entry name" value="Classic Zinc Finger"/>
    <property type="match status" value="2"/>
</dbReference>
<name>A7TRZ6_VANPO</name>
<dbReference type="OMA" id="NCHWGSC"/>
<dbReference type="OrthoDB" id="6155966at2759"/>
<dbReference type="GO" id="GO:0071469">
    <property type="term" value="P:cellular response to alkaline pH"/>
    <property type="evidence" value="ECO:0007669"/>
    <property type="project" value="EnsemblFungi"/>
</dbReference>
<evidence type="ECO:0000313" key="13">
    <source>
        <dbReference type="Proteomes" id="UP000000267"/>
    </source>
</evidence>
<dbReference type="GO" id="GO:0008270">
    <property type="term" value="F:zinc ion binding"/>
    <property type="evidence" value="ECO:0007669"/>
    <property type="project" value="UniProtKB-KW"/>
</dbReference>
<dbReference type="eggNOG" id="KOG1721">
    <property type="taxonomic scope" value="Eukaryota"/>
</dbReference>
<dbReference type="GO" id="GO:0030437">
    <property type="term" value="P:ascospore formation"/>
    <property type="evidence" value="ECO:0007669"/>
    <property type="project" value="EnsemblFungi"/>
</dbReference>
<keyword evidence="13" id="KW-1185">Reference proteome</keyword>
<evidence type="ECO:0000256" key="8">
    <source>
        <dbReference type="ARBA" id="ARBA00038089"/>
    </source>
</evidence>
<dbReference type="GO" id="GO:0001227">
    <property type="term" value="F:DNA-binding transcription repressor activity, RNA polymerase II-specific"/>
    <property type="evidence" value="ECO:0007669"/>
    <property type="project" value="EnsemblFungi"/>
</dbReference>
<dbReference type="InterPro" id="IPR050806">
    <property type="entry name" value="pacC/RIM101"/>
</dbReference>
<dbReference type="KEGG" id="vpo:Kpol_388p8"/>
<evidence type="ECO:0000256" key="10">
    <source>
        <dbReference type="SAM" id="MobiDB-lite"/>
    </source>
</evidence>
<dbReference type="Proteomes" id="UP000000267">
    <property type="component" value="Unassembled WGS sequence"/>
</dbReference>
<feature type="compositionally biased region" description="Polar residues" evidence="10">
    <location>
        <begin position="61"/>
        <end position="73"/>
    </location>
</feature>
<evidence type="ECO:0000256" key="5">
    <source>
        <dbReference type="ARBA" id="ARBA00022771"/>
    </source>
</evidence>
<dbReference type="GO" id="GO:0071454">
    <property type="term" value="P:cellular response to anoxia"/>
    <property type="evidence" value="ECO:0007669"/>
    <property type="project" value="EnsemblFungi"/>
</dbReference>
<evidence type="ECO:0000256" key="1">
    <source>
        <dbReference type="ARBA" id="ARBA00004123"/>
    </source>
</evidence>
<dbReference type="GO" id="GO:0005634">
    <property type="term" value="C:nucleus"/>
    <property type="evidence" value="ECO:0007669"/>
    <property type="project" value="UniProtKB-SubCell"/>
</dbReference>
<dbReference type="InterPro" id="IPR036236">
    <property type="entry name" value="Znf_C2H2_sf"/>
</dbReference>
<keyword evidence="4" id="KW-0677">Repeat</keyword>
<evidence type="ECO:0000256" key="7">
    <source>
        <dbReference type="ARBA" id="ARBA00023242"/>
    </source>
</evidence>
<dbReference type="GO" id="GO:0010973">
    <property type="term" value="P:positive regulation of division septum assembly"/>
    <property type="evidence" value="ECO:0007669"/>
    <property type="project" value="EnsemblFungi"/>
</dbReference>
<keyword evidence="6" id="KW-0862">Zinc</keyword>
<protein>
    <recommendedName>
        <fullName evidence="11">C2H2-type domain-containing protein</fullName>
    </recommendedName>
</protein>
<dbReference type="PANTHER" id="PTHR47257:SF1">
    <property type="entry name" value="PH-RESPONSE TRANSCRIPTION FACTOR PACC_RIM101"/>
    <property type="match status" value="1"/>
</dbReference>
<dbReference type="PROSITE" id="PS50157">
    <property type="entry name" value="ZINC_FINGER_C2H2_2"/>
    <property type="match status" value="2"/>
</dbReference>
<dbReference type="PANTHER" id="PTHR47257">
    <property type="entry name" value="PH-RESPONSE TRANSCRIPTION FACTOR PACC/RIM101"/>
    <property type="match status" value="1"/>
</dbReference>
<reference evidence="12 13" key="1">
    <citation type="journal article" date="2007" name="Proc. Natl. Acad. Sci. U.S.A.">
        <title>Independent sorting-out of thousands of duplicated gene pairs in two yeast species descended from a whole-genome duplication.</title>
        <authorList>
            <person name="Scannell D.R."/>
            <person name="Frank A.C."/>
            <person name="Conant G.C."/>
            <person name="Byrne K.P."/>
            <person name="Woolfit M."/>
            <person name="Wolfe K.H."/>
        </authorList>
    </citation>
    <scope>NUCLEOTIDE SEQUENCE [LARGE SCALE GENOMIC DNA]</scope>
    <source>
        <strain evidence="13">ATCC 22028 / DSM 70294 / BCRC 21397 / CBS 2163 / NBRC 10782 / NRRL Y-8283 / UCD 57-17</strain>
    </source>
</reference>
<dbReference type="SUPFAM" id="SSF57667">
    <property type="entry name" value="beta-beta-alpha zinc fingers"/>
    <property type="match status" value="2"/>
</dbReference>
<dbReference type="HOGENOM" id="CLU_029652_0_0_1"/>
<evidence type="ECO:0000256" key="4">
    <source>
        <dbReference type="ARBA" id="ARBA00022737"/>
    </source>
</evidence>
<dbReference type="InterPro" id="IPR013087">
    <property type="entry name" value="Znf_C2H2_type"/>
</dbReference>
<feature type="domain" description="C2H2-type" evidence="11">
    <location>
        <begin position="121"/>
        <end position="151"/>
    </location>
</feature>
<feature type="region of interest" description="Disordered" evidence="10">
    <location>
        <begin position="92"/>
        <end position="114"/>
    </location>
</feature>
<proteinExistence type="inferred from homology"/>
<dbReference type="STRING" id="436907.A7TRZ6"/>
<dbReference type="FunCoup" id="A7TRZ6">
    <property type="interactions" value="1497"/>
</dbReference>
<feature type="region of interest" description="Disordered" evidence="10">
    <location>
        <begin position="15"/>
        <end position="73"/>
    </location>
</feature>
<organism evidence="13">
    <name type="scientific">Vanderwaltozyma polyspora (strain ATCC 22028 / DSM 70294 / BCRC 21397 / CBS 2163 / NBRC 10782 / NRRL Y-8283 / UCD 57-17)</name>
    <name type="common">Kluyveromyces polysporus</name>
    <dbReference type="NCBI Taxonomy" id="436907"/>
    <lineage>
        <taxon>Eukaryota</taxon>
        <taxon>Fungi</taxon>
        <taxon>Dikarya</taxon>
        <taxon>Ascomycota</taxon>
        <taxon>Saccharomycotina</taxon>
        <taxon>Saccharomycetes</taxon>
        <taxon>Saccharomycetales</taxon>
        <taxon>Saccharomycetaceae</taxon>
        <taxon>Vanderwaltozyma</taxon>
    </lineage>
</organism>
<evidence type="ECO:0000256" key="2">
    <source>
        <dbReference type="ARBA" id="ARBA00022491"/>
    </source>
</evidence>
<dbReference type="RefSeq" id="XP_001642822.1">
    <property type="nucleotide sequence ID" value="XM_001642772.1"/>
</dbReference>
<comment type="similarity">
    <text evidence="8">Belongs to the pacC/RIM101 family.</text>
</comment>
<evidence type="ECO:0000256" key="9">
    <source>
        <dbReference type="PROSITE-ProRule" id="PRU00042"/>
    </source>
</evidence>
<evidence type="ECO:0000259" key="11">
    <source>
        <dbReference type="PROSITE" id="PS50157"/>
    </source>
</evidence>
<evidence type="ECO:0000256" key="3">
    <source>
        <dbReference type="ARBA" id="ARBA00022723"/>
    </source>
</evidence>
<feature type="region of interest" description="Disordered" evidence="10">
    <location>
        <begin position="377"/>
        <end position="439"/>
    </location>
</feature>
<dbReference type="PhylomeDB" id="A7TRZ6"/>
<evidence type="ECO:0000256" key="6">
    <source>
        <dbReference type="ARBA" id="ARBA00022833"/>
    </source>
</evidence>
<evidence type="ECO:0000313" key="12">
    <source>
        <dbReference type="EMBL" id="EDO14964.1"/>
    </source>
</evidence>
<dbReference type="GO" id="GO:0045944">
    <property type="term" value="P:positive regulation of transcription by RNA polymerase II"/>
    <property type="evidence" value="ECO:0007669"/>
    <property type="project" value="EnsemblFungi"/>
</dbReference>
<sequence length="553" mass="62958">MVLLKDLLNQEDNNSSLTFKQDDQELGVSHLPSPAFTHSTVNSSNSDNDLDDDDSFDTKIQKNLPSPTNTITNATGINQTAIDAKTAADSLTSANMTPPSIPTPTLSTNSTSPSSPAAKELSCQWAECSHLFSQPEFLYHHLCHDHVGRKSQRNLQLNCQWGNCKVKTEKRDHITSHLRVHVPLTPFSCKTCTKKFKRPQDLKKHLKIHVADDSQVRIKKKRGPKSKADKERLLQLSLQDSTIANSGSNNQNCQNSQFYNNDLQNMIPKELFSQCDPSYSQHVISRLQTVLPPLSHENNLNVNNNLYHPQPYHQLPASSSTVSKAMFFSNLSRDLNTPVRPPVVHQNVSYVYQGQTPVQQTQVHYAQLQSNTNNIQQIGHDSQNKYPELPHLSSSLYNSTTSYPQQYPQQQQQQQQQYPQQHQQQHTSVLPPLNQSPQMFTPRYESLQRLPHFNVQSSYFSTVQKSNGKDMDALAEDVFKLSIDKQENNNEEEDEEEEFVDVLNTVEIIKDYLICSLLEEEYESDEEFDDDKLVNQLKSDTPVTLKKYPKILV</sequence>
<dbReference type="EMBL" id="DS480492">
    <property type="protein sequence ID" value="EDO14964.1"/>
    <property type="molecule type" value="Genomic_DNA"/>
</dbReference>
<dbReference type="GeneID" id="5543006"/>
<feature type="compositionally biased region" description="Low complexity" evidence="10">
    <location>
        <begin position="103"/>
        <end position="114"/>
    </location>
</feature>
<dbReference type="AlphaFoldDB" id="A7TRZ6"/>
<keyword evidence="3" id="KW-0479">Metal-binding</keyword>
<keyword evidence="2" id="KW-0678">Repressor</keyword>
<dbReference type="FunFam" id="3.30.160.60:FF:000100">
    <property type="entry name" value="Zinc finger 45-like"/>
    <property type="match status" value="1"/>
</dbReference>
<dbReference type="PROSITE" id="PS00028">
    <property type="entry name" value="ZINC_FINGER_C2H2_1"/>
    <property type="match status" value="2"/>
</dbReference>
<comment type="subcellular location">
    <subcellularLocation>
        <location evidence="1">Nucleus</location>
    </subcellularLocation>
</comment>
<feature type="domain" description="C2H2-type" evidence="11">
    <location>
        <begin position="187"/>
        <end position="214"/>
    </location>
</feature>
<gene>
    <name evidence="12" type="ORF">Kpol_388p8</name>
</gene>
<dbReference type="GO" id="GO:0009272">
    <property type="term" value="P:fungal-type cell wall biogenesis"/>
    <property type="evidence" value="ECO:0007669"/>
    <property type="project" value="EnsemblFungi"/>
</dbReference>